<dbReference type="Proteomes" id="UP000028703">
    <property type="component" value="Unassembled WGS sequence"/>
</dbReference>
<sequence>MELSKRNILLFFTLLLAIIIVFFIAKHNQTKKAYSSELNGKVESLRYVGRGEGYLQVKFEGETEFNSLCIVYVGSENRDDLKVSDSIYKAKNSEDYQIYRQDSSGNYHFFKTLKNKP</sequence>
<evidence type="ECO:0000256" key="1">
    <source>
        <dbReference type="SAM" id="Phobius"/>
    </source>
</evidence>
<dbReference type="RefSeq" id="WP_034706119.1">
    <property type="nucleotide sequence ID" value="NZ_JPRO01000014.1"/>
</dbReference>
<keyword evidence="1" id="KW-1133">Transmembrane helix</keyword>
<protein>
    <submittedName>
        <fullName evidence="2">Uncharacterized protein</fullName>
    </submittedName>
</protein>
<dbReference type="AlphaFoldDB" id="A0A085ZBK8"/>
<name>A0A085ZBK8_9FLAO</name>
<reference evidence="2 3" key="1">
    <citation type="submission" date="2014-07" db="EMBL/GenBank/DDBJ databases">
        <title>Genome of Chryseobacterium luteum DSM 18605.</title>
        <authorList>
            <person name="Stropko S.J."/>
            <person name="Pipes S.E."/>
            <person name="Newman J.D."/>
        </authorList>
    </citation>
    <scope>NUCLEOTIDE SEQUENCE [LARGE SCALE GENOMIC DNA]</scope>
    <source>
        <strain evidence="2 3">DSM 18605</strain>
    </source>
</reference>
<dbReference type="EMBL" id="JPRO01000014">
    <property type="protein sequence ID" value="KFF01822.1"/>
    <property type="molecule type" value="Genomic_DNA"/>
</dbReference>
<evidence type="ECO:0000313" key="2">
    <source>
        <dbReference type="EMBL" id="KFF01822.1"/>
    </source>
</evidence>
<keyword evidence="3" id="KW-1185">Reference proteome</keyword>
<organism evidence="2 3">
    <name type="scientific">Chryseobacterium luteum</name>
    <dbReference type="NCBI Taxonomy" id="421531"/>
    <lineage>
        <taxon>Bacteria</taxon>
        <taxon>Pseudomonadati</taxon>
        <taxon>Bacteroidota</taxon>
        <taxon>Flavobacteriia</taxon>
        <taxon>Flavobacteriales</taxon>
        <taxon>Weeksellaceae</taxon>
        <taxon>Chryseobacterium group</taxon>
        <taxon>Chryseobacterium</taxon>
    </lineage>
</organism>
<gene>
    <name evidence="2" type="ORF">IX38_15075</name>
</gene>
<evidence type="ECO:0000313" key="3">
    <source>
        <dbReference type="Proteomes" id="UP000028703"/>
    </source>
</evidence>
<keyword evidence="1" id="KW-0472">Membrane</keyword>
<proteinExistence type="predicted"/>
<comment type="caution">
    <text evidence="2">The sequence shown here is derived from an EMBL/GenBank/DDBJ whole genome shotgun (WGS) entry which is preliminary data.</text>
</comment>
<dbReference type="OrthoDB" id="1261144at2"/>
<accession>A0A085ZBK8</accession>
<feature type="transmembrane region" description="Helical" evidence="1">
    <location>
        <begin position="6"/>
        <end position="25"/>
    </location>
</feature>
<keyword evidence="1" id="KW-0812">Transmembrane</keyword>
<dbReference type="eggNOG" id="ENOG50311NT">
    <property type="taxonomic scope" value="Bacteria"/>
</dbReference>